<keyword evidence="1" id="KW-1133">Transmembrane helix</keyword>
<evidence type="ECO:0000256" key="1">
    <source>
        <dbReference type="SAM" id="Phobius"/>
    </source>
</evidence>
<reference evidence="3 4" key="1">
    <citation type="submission" date="2018-07" db="EMBL/GenBank/DDBJ databases">
        <title>The complete nuclear genome of the prasinophyte Chloropicon primus (CCMP1205).</title>
        <authorList>
            <person name="Pombert J.-F."/>
            <person name="Otis C."/>
            <person name="Turmel M."/>
            <person name="Lemieux C."/>
        </authorList>
    </citation>
    <scope>NUCLEOTIDE SEQUENCE [LARGE SCALE GENOMIC DNA]</scope>
    <source>
        <strain evidence="3 4">CCMP1205</strain>
    </source>
</reference>
<proteinExistence type="predicted"/>
<feature type="transmembrane region" description="Helical" evidence="1">
    <location>
        <begin position="127"/>
        <end position="145"/>
    </location>
</feature>
<dbReference type="AlphaFoldDB" id="A0A5B8MN52"/>
<feature type="transmembrane region" description="Helical" evidence="1">
    <location>
        <begin position="98"/>
        <end position="115"/>
    </location>
</feature>
<dbReference type="InterPro" id="IPR008637">
    <property type="entry name" value="HR_lesion"/>
</dbReference>
<gene>
    <name evidence="3" type="ORF">A3770_06p44170</name>
</gene>
<dbReference type="Pfam" id="PF05514">
    <property type="entry name" value="HR_lesion"/>
    <property type="match status" value="1"/>
</dbReference>
<organism evidence="3 4">
    <name type="scientific">Chloropicon primus</name>
    <dbReference type="NCBI Taxonomy" id="1764295"/>
    <lineage>
        <taxon>Eukaryota</taxon>
        <taxon>Viridiplantae</taxon>
        <taxon>Chlorophyta</taxon>
        <taxon>Chloropicophyceae</taxon>
        <taxon>Chloropicales</taxon>
        <taxon>Chloropicaceae</taxon>
        <taxon>Chloropicon</taxon>
    </lineage>
</organism>
<evidence type="ECO:0000313" key="4">
    <source>
        <dbReference type="Proteomes" id="UP000316726"/>
    </source>
</evidence>
<feature type="signal peptide" evidence="2">
    <location>
        <begin position="1"/>
        <end position="28"/>
    </location>
</feature>
<protein>
    <submittedName>
        <fullName evidence="3">Uncharacterized protein</fullName>
    </submittedName>
</protein>
<keyword evidence="1" id="KW-0472">Membrane</keyword>
<dbReference type="Proteomes" id="UP000316726">
    <property type="component" value="Chromosome 6"/>
</dbReference>
<name>A0A5B8MN52_9CHLO</name>
<accession>A0A5B8MN52</accession>
<dbReference type="EMBL" id="CP031039">
    <property type="protein sequence ID" value="QDZ21899.1"/>
    <property type="molecule type" value="Genomic_DNA"/>
</dbReference>
<evidence type="ECO:0000313" key="3">
    <source>
        <dbReference type="EMBL" id="QDZ21899.1"/>
    </source>
</evidence>
<feature type="transmembrane region" description="Helical" evidence="1">
    <location>
        <begin position="72"/>
        <end position="91"/>
    </location>
</feature>
<dbReference type="OrthoDB" id="529675at2759"/>
<keyword evidence="4" id="KW-1185">Reference proteome</keyword>
<keyword evidence="2" id="KW-0732">Signal</keyword>
<evidence type="ECO:0000256" key="2">
    <source>
        <dbReference type="SAM" id="SignalP"/>
    </source>
</evidence>
<feature type="chain" id="PRO_5023049349" evidence="2">
    <location>
        <begin position="29"/>
        <end position="159"/>
    </location>
</feature>
<keyword evidence="1" id="KW-0812">Transmembrane</keyword>
<dbReference type="PANTHER" id="PTHR31474">
    <property type="entry name" value="HR-LIKE LESION-INDUCER"/>
    <property type="match status" value="1"/>
</dbReference>
<sequence length="159" mass="17712">MLQVVTRFVGRVLFAFLFVSSGLSKTQGLFVNTTAMVSLLQPRIIKFVETFMTFLHLKEVDQPEVTPAIATYLLYATIFLELVGGVCFIFFPRAGSGLLALYLLCVTPIMHDFYNHAPGSQAYVAEMIHFLKNVALLGATFFVMGTPPPQKREKKLKAS</sequence>
<dbReference type="PANTHER" id="PTHR31474:SF1">
    <property type="entry name" value="EXPRESSED PROTEIN"/>
    <property type="match status" value="1"/>
</dbReference>